<keyword evidence="3" id="KW-0121">Carboxypeptidase</keyword>
<keyword evidence="3" id="KW-0645">Protease</keyword>
<evidence type="ECO:0000256" key="1">
    <source>
        <dbReference type="SAM" id="Phobius"/>
    </source>
</evidence>
<keyword evidence="1" id="KW-0812">Transmembrane</keyword>
<evidence type="ECO:0000313" key="3">
    <source>
        <dbReference type="EMBL" id="NLP84904.1"/>
    </source>
</evidence>
<accession>A0ABX1KD89</accession>
<reference evidence="3 4" key="1">
    <citation type="submission" date="2020-04" db="EMBL/GenBank/DDBJ databases">
        <title>CFH 90308 Microbacterium sp.</title>
        <authorList>
            <person name="Nie G."/>
            <person name="Ming H."/>
            <person name="Xia T."/>
        </authorList>
    </citation>
    <scope>NUCLEOTIDE SEQUENCE [LARGE SCALE GENOMIC DNA]</scope>
    <source>
        <strain evidence="3 4">CFH 90308</strain>
    </source>
</reference>
<sequence length="452" mass="46744">MTTHHQTPDELSEFAELLRHEEEFPVGREPVDPERRRRRRRRGLLITAIVLAVILAASGGYVGWALSAPLSAPVLSSQTPAAPIPFAATIAVPIEGISAVSVAGADEYLGADASGVWMSSGTDETRAIASISKLITALVVLDARPLAPGEPGPTITFDKADHDLYDEYYVLGATIAAMPTGSSMSQYDALATMLVPSASNYAEAVASWAFGSQGAFLSAARAWLNAHGLTSTTIVEPTGISARNTSTLGDLLALGKLAAAHPVLAQILGSPSVSVPGLGVMSNTNTLLGTEGVTGLKTGNLGEGTYSLLYTSSLDVGLAEPLSVTGVVLGGSTRQSVNVSVAALLSSIRQGFRTVPLAEPGQVVGTYSTPWGSSARLVVSDHASVFTWSDTPITVTMDTTAPAAYEDGQVAGTLTWSAGPDAAASDLEIEGSIKPPTAWWRLTHPAELGAPE</sequence>
<protein>
    <submittedName>
        <fullName evidence="3">D-alanyl-D-alanine carboxypeptidase</fullName>
    </submittedName>
</protein>
<dbReference type="RefSeq" id="WP_168913360.1">
    <property type="nucleotide sequence ID" value="NZ_JABACI010000004.1"/>
</dbReference>
<dbReference type="Gene3D" id="3.40.710.10">
    <property type="entry name" value="DD-peptidase/beta-lactamase superfamily"/>
    <property type="match status" value="1"/>
</dbReference>
<organism evidence="3 4">
    <name type="scientific">Microbacterium salsuginis</name>
    <dbReference type="NCBI Taxonomy" id="2722803"/>
    <lineage>
        <taxon>Bacteria</taxon>
        <taxon>Bacillati</taxon>
        <taxon>Actinomycetota</taxon>
        <taxon>Actinomycetes</taxon>
        <taxon>Micrococcales</taxon>
        <taxon>Microbacteriaceae</taxon>
        <taxon>Microbacterium</taxon>
    </lineage>
</organism>
<name>A0ABX1KD89_9MICO</name>
<dbReference type="InterPro" id="IPR001967">
    <property type="entry name" value="Peptidase_S11_N"/>
</dbReference>
<dbReference type="GO" id="GO:0004180">
    <property type="term" value="F:carboxypeptidase activity"/>
    <property type="evidence" value="ECO:0007669"/>
    <property type="project" value="UniProtKB-KW"/>
</dbReference>
<keyword evidence="1" id="KW-0472">Membrane</keyword>
<keyword evidence="4" id="KW-1185">Reference proteome</keyword>
<proteinExistence type="predicted"/>
<keyword evidence="1" id="KW-1133">Transmembrane helix</keyword>
<keyword evidence="3" id="KW-0378">Hydrolase</keyword>
<dbReference type="InterPro" id="IPR012338">
    <property type="entry name" value="Beta-lactam/transpept-like"/>
</dbReference>
<dbReference type="EMBL" id="JABACI010000004">
    <property type="protein sequence ID" value="NLP84904.1"/>
    <property type="molecule type" value="Genomic_DNA"/>
</dbReference>
<evidence type="ECO:0000259" key="2">
    <source>
        <dbReference type="Pfam" id="PF00768"/>
    </source>
</evidence>
<feature type="transmembrane region" description="Helical" evidence="1">
    <location>
        <begin position="44"/>
        <end position="66"/>
    </location>
</feature>
<dbReference type="SUPFAM" id="SSF56601">
    <property type="entry name" value="beta-lactamase/transpeptidase-like"/>
    <property type="match status" value="1"/>
</dbReference>
<dbReference type="Proteomes" id="UP001429745">
    <property type="component" value="Unassembled WGS sequence"/>
</dbReference>
<comment type="caution">
    <text evidence="3">The sequence shown here is derived from an EMBL/GenBank/DDBJ whole genome shotgun (WGS) entry which is preliminary data.</text>
</comment>
<dbReference type="Pfam" id="PF00768">
    <property type="entry name" value="Peptidase_S11"/>
    <property type="match status" value="1"/>
</dbReference>
<feature type="domain" description="Peptidase S11 D-alanyl-D-alanine carboxypeptidase A N-terminal" evidence="2">
    <location>
        <begin position="116"/>
        <end position="313"/>
    </location>
</feature>
<evidence type="ECO:0000313" key="4">
    <source>
        <dbReference type="Proteomes" id="UP001429745"/>
    </source>
</evidence>
<gene>
    <name evidence="3" type="ORF">HF576_13715</name>
</gene>